<proteinExistence type="inferred from homology"/>
<dbReference type="GO" id="GO:0004357">
    <property type="term" value="F:glutamate-cysteine ligase activity"/>
    <property type="evidence" value="ECO:0007669"/>
    <property type="project" value="UniProtKB-UniRule"/>
</dbReference>
<dbReference type="PANTHER" id="PTHR38761:SF1">
    <property type="entry name" value="GLUTAMATE--CYSTEINE LIGASE"/>
    <property type="match status" value="1"/>
</dbReference>
<evidence type="ECO:0000256" key="4">
    <source>
        <dbReference type="ARBA" id="ARBA00022684"/>
    </source>
</evidence>
<evidence type="ECO:0000256" key="6">
    <source>
        <dbReference type="ARBA" id="ARBA00022840"/>
    </source>
</evidence>
<dbReference type="GO" id="GO:0006750">
    <property type="term" value="P:glutathione biosynthetic process"/>
    <property type="evidence" value="ECO:0007669"/>
    <property type="project" value="UniProtKB-UniRule"/>
</dbReference>
<evidence type="ECO:0000256" key="3">
    <source>
        <dbReference type="ARBA" id="ARBA00022598"/>
    </source>
</evidence>
<dbReference type="InterPro" id="IPR007370">
    <property type="entry name" value="Glu_cys_ligase"/>
</dbReference>
<dbReference type="UniPathway" id="UPA00142">
    <property type="reaction ID" value="UER00209"/>
</dbReference>
<evidence type="ECO:0000313" key="12">
    <source>
        <dbReference type="Proteomes" id="UP000315303"/>
    </source>
</evidence>
<evidence type="ECO:0000256" key="9">
    <source>
        <dbReference type="RuleBase" id="RU004391"/>
    </source>
</evidence>
<evidence type="ECO:0000256" key="8">
    <source>
        <dbReference type="HAMAP-Rule" id="MF_00578"/>
    </source>
</evidence>
<comment type="similarity">
    <text evidence="2 8">Belongs to the glutamate--cysteine ligase type 1 family. Type 1 subfamily.</text>
</comment>
<dbReference type="EMBL" id="SAWY01000011">
    <property type="protein sequence ID" value="TPH16604.1"/>
    <property type="molecule type" value="Genomic_DNA"/>
</dbReference>
<dbReference type="Pfam" id="PF04262">
    <property type="entry name" value="Glu_cys_ligase"/>
    <property type="match status" value="1"/>
</dbReference>
<accession>A0A502KZY6</accession>
<keyword evidence="12" id="KW-1185">Reference proteome</keyword>
<dbReference type="AlphaFoldDB" id="A0A502KZY6"/>
<dbReference type="Proteomes" id="UP000315303">
    <property type="component" value="Unassembled WGS sequence"/>
</dbReference>
<feature type="domain" description="Glutamate--cysteine ligase" evidence="10">
    <location>
        <begin position="29"/>
        <end position="402"/>
    </location>
</feature>
<dbReference type="GO" id="GO:0005524">
    <property type="term" value="F:ATP binding"/>
    <property type="evidence" value="ECO:0007669"/>
    <property type="project" value="UniProtKB-KW"/>
</dbReference>
<evidence type="ECO:0000256" key="2">
    <source>
        <dbReference type="ARBA" id="ARBA00008772"/>
    </source>
</evidence>
<keyword evidence="4 8" id="KW-0317">Glutathione biosynthesis</keyword>
<keyword evidence="6 8" id="KW-0067">ATP-binding</keyword>
<evidence type="ECO:0000256" key="1">
    <source>
        <dbReference type="ARBA" id="ARBA00005006"/>
    </source>
</evidence>
<evidence type="ECO:0000313" key="11">
    <source>
        <dbReference type="EMBL" id="TPH16604.1"/>
    </source>
</evidence>
<evidence type="ECO:0000256" key="5">
    <source>
        <dbReference type="ARBA" id="ARBA00022741"/>
    </source>
</evidence>
<dbReference type="EC" id="6.3.2.2" evidence="8"/>
<name>A0A502KZY6_9GAMM</name>
<organism evidence="11 12">
    <name type="scientific">Litorilituus lipolyticus</name>
    <dbReference type="NCBI Taxonomy" id="2491017"/>
    <lineage>
        <taxon>Bacteria</taxon>
        <taxon>Pseudomonadati</taxon>
        <taxon>Pseudomonadota</taxon>
        <taxon>Gammaproteobacteria</taxon>
        <taxon>Alteromonadales</taxon>
        <taxon>Colwelliaceae</taxon>
        <taxon>Litorilituus</taxon>
    </lineage>
</organism>
<comment type="caution">
    <text evidence="11">The sequence shown here is derived from an EMBL/GenBank/DDBJ whole genome shotgun (WGS) entry which is preliminary data.</text>
</comment>
<dbReference type="InterPro" id="IPR014746">
    <property type="entry name" value="Gln_synth/guanido_kin_cat_dom"/>
</dbReference>
<gene>
    <name evidence="8" type="primary">gshA</name>
    <name evidence="11" type="ORF">EPA86_06420</name>
</gene>
<keyword evidence="5 8" id="KW-0547">Nucleotide-binding</keyword>
<comment type="catalytic activity">
    <reaction evidence="7 8 9">
        <text>L-cysteine + L-glutamate + ATP = gamma-L-glutamyl-L-cysteine + ADP + phosphate + H(+)</text>
        <dbReference type="Rhea" id="RHEA:13285"/>
        <dbReference type="ChEBI" id="CHEBI:15378"/>
        <dbReference type="ChEBI" id="CHEBI:29985"/>
        <dbReference type="ChEBI" id="CHEBI:30616"/>
        <dbReference type="ChEBI" id="CHEBI:35235"/>
        <dbReference type="ChEBI" id="CHEBI:43474"/>
        <dbReference type="ChEBI" id="CHEBI:58173"/>
        <dbReference type="ChEBI" id="CHEBI:456216"/>
        <dbReference type="EC" id="6.3.2.2"/>
    </reaction>
</comment>
<dbReference type="HAMAP" id="MF_00578">
    <property type="entry name" value="Glu_cys_ligase"/>
    <property type="match status" value="1"/>
</dbReference>
<dbReference type="InterPro" id="IPR006334">
    <property type="entry name" value="Glut_cys_ligase"/>
</dbReference>
<dbReference type="NCBIfam" id="TIGR01434">
    <property type="entry name" value="glu_cys_ligase"/>
    <property type="match status" value="1"/>
</dbReference>
<dbReference type="PANTHER" id="PTHR38761">
    <property type="entry name" value="GLUTAMATE--CYSTEINE LIGASE"/>
    <property type="match status" value="1"/>
</dbReference>
<dbReference type="Gene3D" id="3.30.590.20">
    <property type="match status" value="1"/>
</dbReference>
<dbReference type="OrthoDB" id="9803907at2"/>
<reference evidence="11 12" key="1">
    <citation type="submission" date="2019-01" db="EMBL/GenBank/DDBJ databases">
        <title>Litorilituus lipolytica sp. nov., isolated from intertidal sand of the Yellow Sea in China.</title>
        <authorList>
            <person name="Liu A."/>
        </authorList>
    </citation>
    <scope>NUCLEOTIDE SEQUENCE [LARGE SCALE GENOMIC DNA]</scope>
    <source>
        <strain evidence="11 12">RZ04</strain>
    </source>
</reference>
<evidence type="ECO:0000256" key="7">
    <source>
        <dbReference type="ARBA" id="ARBA00048819"/>
    </source>
</evidence>
<dbReference type="SUPFAM" id="SSF55931">
    <property type="entry name" value="Glutamine synthetase/guanido kinase"/>
    <property type="match status" value="1"/>
</dbReference>
<protein>
    <recommendedName>
        <fullName evidence="8">Glutamate--cysteine ligase</fullName>
        <ecNumber evidence="8">6.3.2.2</ecNumber>
    </recommendedName>
    <alternativeName>
        <fullName evidence="8">Gamma-ECS</fullName>
        <shortName evidence="8">GCS</shortName>
    </alternativeName>
    <alternativeName>
        <fullName evidence="8">Gamma-glutamylcysteine synthetase</fullName>
    </alternativeName>
</protein>
<sequence>MRERYKTCIPSKGNSLGIILTLSLNDYIDAFSQKENLSAITGIGRGIEREALRILPEGKLSEHGHYHELGSALTHGQITTDYAENLLEFITPVSQTPEQAIAQLQDIQKFTLEHIDGELLWPTSMPCFVGDAEQVPLAQYGRSNIGTMKTVYRQGLKNRYGSMMQVIAGIHFNFSFSKSFWHVLQKLDNSELSEQDYISAKYFSVIRNYKRFCWLIPYLFGSSPAICGSFLQGKPSTLPFKKSATGSLYLEYATSLRMSDLGYTSSEQASLEICYNNISNYVNSVQKAIALKSNVFSDIGVNVDGKYQQLNDNVLQIENELYAPIRPKRVAKSGEKPSVALGERGVEYIEVRALDVNPFVDTGISLEQIYFLDVFLIYCALVDSQQADSKTQKVYEKNMDDVVLNGRDPALLLTDINAKGEAESKSILMWGQSLFSSLKDVAQLLDQAYQSTQYSEAVAREFEKIKDPSKTPSAQLLNILVTQEQCLSDYSLTQASEYRQQLLSRDYQFYDKQYFIDSALKSHKDQADIEANDSVNFDTFLAQYFSN</sequence>
<dbReference type="GO" id="GO:0046872">
    <property type="term" value="F:metal ion binding"/>
    <property type="evidence" value="ECO:0007669"/>
    <property type="project" value="TreeGrafter"/>
</dbReference>
<evidence type="ECO:0000259" key="10">
    <source>
        <dbReference type="Pfam" id="PF04262"/>
    </source>
</evidence>
<keyword evidence="3 8" id="KW-0436">Ligase</keyword>
<dbReference type="GO" id="GO:0005829">
    <property type="term" value="C:cytosol"/>
    <property type="evidence" value="ECO:0007669"/>
    <property type="project" value="TreeGrafter"/>
</dbReference>
<comment type="pathway">
    <text evidence="1 8 9">Sulfur metabolism; glutathione biosynthesis; glutathione from L-cysteine and L-glutamate: step 1/2.</text>
</comment>